<accession>A0A7T4A8K5</accession>
<keyword evidence="3" id="KW-1185">Reference proteome</keyword>
<evidence type="ECO:0008006" key="4">
    <source>
        <dbReference type="Google" id="ProtNLM"/>
    </source>
</evidence>
<evidence type="ECO:0000313" key="2">
    <source>
        <dbReference type="EMBL" id="QQB19258.1"/>
    </source>
</evidence>
<dbReference type="InterPro" id="IPR005413">
    <property type="entry name" value="LowCa_resp_V_Ag"/>
</dbReference>
<evidence type="ECO:0000313" key="3">
    <source>
        <dbReference type="Proteomes" id="UP000595481"/>
    </source>
</evidence>
<evidence type="ECO:0000256" key="1">
    <source>
        <dbReference type="SAM" id="MobiDB-lite"/>
    </source>
</evidence>
<dbReference type="Pfam" id="PF04792">
    <property type="entry name" value="LcrV"/>
    <property type="match status" value="1"/>
</dbReference>
<feature type="compositionally biased region" description="Basic and acidic residues" evidence="1">
    <location>
        <begin position="238"/>
        <end position="251"/>
    </location>
</feature>
<protein>
    <recommendedName>
        <fullName evidence="4">Virulence factor</fullName>
    </recommendedName>
</protein>
<dbReference type="EMBL" id="CP066092">
    <property type="protein sequence ID" value="QQB19258.1"/>
    <property type="molecule type" value="Genomic_DNA"/>
</dbReference>
<dbReference type="Proteomes" id="UP000595481">
    <property type="component" value="Chromosome"/>
</dbReference>
<proteinExistence type="predicted"/>
<gene>
    <name evidence="2" type="ORF">I6H43_17300</name>
</gene>
<organism evidence="2 3">
    <name type="scientific">Aeromonas jandaei</name>
    <dbReference type="NCBI Taxonomy" id="650"/>
    <lineage>
        <taxon>Bacteria</taxon>
        <taxon>Pseudomonadati</taxon>
        <taxon>Pseudomonadota</taxon>
        <taxon>Gammaproteobacteria</taxon>
        <taxon>Aeromonadales</taxon>
        <taxon>Aeromonadaceae</taxon>
        <taxon>Aeromonas</taxon>
    </lineage>
</organism>
<dbReference type="InterPro" id="IPR036139">
    <property type="entry name" value="Vir_assoc_V_ag_sf"/>
</dbReference>
<reference evidence="2 3" key="1">
    <citation type="submission" date="2020-12" db="EMBL/GenBank/DDBJ databases">
        <title>FDA dAtabase for Regulatory Grade micrObial Sequences (FDA-ARGOS): Supporting development and validation of Infectious Disease Dx tests.</title>
        <authorList>
            <person name="Sproer C."/>
            <person name="Gronow S."/>
            <person name="Severitt S."/>
            <person name="Schroder I."/>
            <person name="Tallon L."/>
            <person name="Sadzewicz L."/>
            <person name="Zhao X."/>
            <person name="Boylan J."/>
            <person name="Ott S."/>
            <person name="Bowen H."/>
            <person name="Vavikolanu K."/>
            <person name="Mehta A."/>
            <person name="Aluvathingal J."/>
            <person name="Nadendla S."/>
            <person name="Lowell S."/>
            <person name="Myers T."/>
            <person name="Yan Y."/>
            <person name="Sichtig H."/>
        </authorList>
    </citation>
    <scope>NUCLEOTIDE SEQUENCE [LARGE SCALE GENOMIC DNA]</scope>
    <source>
        <strain evidence="2 3">FDAARGOS_986</strain>
    </source>
</reference>
<sequence>MSIISDYTRNKNHIQIDQWLTSESGTLNAKQRALVDKLKDNVSISKEDSTWLTRAQLERLVARYLSNDDVLDEVSKQVDTLVLPVALPDVVAQISRYTDDRIDQEVIDAFTWVMFTQNNKRTGINEELKALTAELKIYGVIQSEINKALSSSSSQTFKTDFNLMDYKLYGYESDAKFREGPEFKLLGQMPKDASGHVSVKTFLESDKKQSGSMTGVENEYKYDKDNNKLGNFATSVSDRSRPLNDQVSEKTTRLNDVSSRYNSAIEALNRFIQKYDSIMRDILAAI</sequence>
<dbReference type="GeneID" id="69553069"/>
<name>A0A7T4A8K5_AERJA</name>
<dbReference type="RefSeq" id="WP_042031495.1">
    <property type="nucleotide sequence ID" value="NZ_CAWMFX010000027.1"/>
</dbReference>
<dbReference type="SUPFAM" id="SSF103388">
    <property type="entry name" value="Virulence-associated V antigen"/>
    <property type="match status" value="1"/>
</dbReference>
<dbReference type="PRINTS" id="PR01592">
    <property type="entry name" value="LCRVANTIGEN"/>
</dbReference>
<feature type="region of interest" description="Disordered" evidence="1">
    <location>
        <begin position="231"/>
        <end position="251"/>
    </location>
</feature>